<comment type="caution">
    <text evidence="10">The sequence shown here is derived from an EMBL/GenBank/DDBJ whole genome shotgun (WGS) entry which is preliminary data.</text>
</comment>
<feature type="transmembrane region" description="Helical" evidence="8">
    <location>
        <begin position="111"/>
        <end position="133"/>
    </location>
</feature>
<evidence type="ECO:0000256" key="7">
    <source>
        <dbReference type="ARBA" id="ARBA00023136"/>
    </source>
</evidence>
<keyword evidence="7 8" id="KW-0472">Membrane</keyword>
<comment type="subcellular location">
    <subcellularLocation>
        <location evidence="1">Cell membrane</location>
        <topology evidence="1">Multi-pass membrane protein</topology>
    </subcellularLocation>
</comment>
<proteinExistence type="predicted"/>
<dbReference type="PANTHER" id="PTHR33908:SF11">
    <property type="entry name" value="MEMBRANE PROTEIN"/>
    <property type="match status" value="1"/>
</dbReference>
<evidence type="ECO:0000256" key="1">
    <source>
        <dbReference type="ARBA" id="ARBA00004651"/>
    </source>
</evidence>
<evidence type="ECO:0000256" key="8">
    <source>
        <dbReference type="SAM" id="Phobius"/>
    </source>
</evidence>
<evidence type="ECO:0000256" key="5">
    <source>
        <dbReference type="ARBA" id="ARBA00022692"/>
    </source>
</evidence>
<dbReference type="GO" id="GO:0005886">
    <property type="term" value="C:plasma membrane"/>
    <property type="evidence" value="ECO:0007669"/>
    <property type="project" value="UniProtKB-SubCell"/>
</dbReference>
<evidence type="ECO:0000259" key="9">
    <source>
        <dbReference type="Pfam" id="PF13231"/>
    </source>
</evidence>
<protein>
    <recommendedName>
        <fullName evidence="9">Glycosyltransferase RgtA/B/C/D-like domain-containing protein</fullName>
    </recommendedName>
</protein>
<evidence type="ECO:0000313" key="10">
    <source>
        <dbReference type="EMBL" id="KKS94768.1"/>
    </source>
</evidence>
<feature type="transmembrane region" description="Helical" evidence="8">
    <location>
        <begin position="63"/>
        <end position="81"/>
    </location>
</feature>
<name>A0A0G1G713_9BACT</name>
<dbReference type="PANTHER" id="PTHR33908">
    <property type="entry name" value="MANNOSYLTRANSFERASE YKCB-RELATED"/>
    <property type="match status" value="1"/>
</dbReference>
<dbReference type="Pfam" id="PF13231">
    <property type="entry name" value="PMT_2"/>
    <property type="match status" value="1"/>
</dbReference>
<feature type="transmembrane region" description="Helical" evidence="8">
    <location>
        <begin position="364"/>
        <end position="384"/>
    </location>
</feature>
<evidence type="ECO:0000313" key="11">
    <source>
        <dbReference type="Proteomes" id="UP000033980"/>
    </source>
</evidence>
<evidence type="ECO:0000256" key="6">
    <source>
        <dbReference type="ARBA" id="ARBA00022989"/>
    </source>
</evidence>
<keyword evidence="2" id="KW-1003">Cell membrane</keyword>
<feature type="transmembrane region" description="Helical" evidence="8">
    <location>
        <begin position="339"/>
        <end position="357"/>
    </location>
</feature>
<keyword evidence="6 8" id="KW-1133">Transmembrane helix</keyword>
<feature type="transmembrane region" description="Helical" evidence="8">
    <location>
        <begin position="291"/>
        <end position="308"/>
    </location>
</feature>
<keyword evidence="5 8" id="KW-0812">Transmembrane</keyword>
<keyword evidence="3" id="KW-0328">Glycosyltransferase</keyword>
<feature type="transmembrane region" description="Helical" evidence="8">
    <location>
        <begin position="88"/>
        <end position="105"/>
    </location>
</feature>
<feature type="transmembrane region" description="Helical" evidence="8">
    <location>
        <begin position="204"/>
        <end position="223"/>
    </location>
</feature>
<feature type="transmembrane region" description="Helical" evidence="8">
    <location>
        <begin position="163"/>
        <end position="192"/>
    </location>
</feature>
<reference evidence="10 11" key="1">
    <citation type="journal article" date="2015" name="Nature">
        <title>rRNA introns, odd ribosomes, and small enigmatic genomes across a large radiation of phyla.</title>
        <authorList>
            <person name="Brown C.T."/>
            <person name="Hug L.A."/>
            <person name="Thomas B.C."/>
            <person name="Sharon I."/>
            <person name="Castelle C.J."/>
            <person name="Singh A."/>
            <person name="Wilkins M.J."/>
            <person name="Williams K.H."/>
            <person name="Banfield J.F."/>
        </authorList>
    </citation>
    <scope>NUCLEOTIDE SEQUENCE [LARGE SCALE GENOMIC DNA]</scope>
</reference>
<dbReference type="InterPro" id="IPR038731">
    <property type="entry name" value="RgtA/B/C-like"/>
</dbReference>
<evidence type="ECO:0000256" key="4">
    <source>
        <dbReference type="ARBA" id="ARBA00022679"/>
    </source>
</evidence>
<dbReference type="Proteomes" id="UP000033980">
    <property type="component" value="Unassembled WGS sequence"/>
</dbReference>
<feature type="transmembrane region" description="Helical" evidence="8">
    <location>
        <begin position="140"/>
        <end position="157"/>
    </location>
</feature>
<dbReference type="GO" id="GO:0016763">
    <property type="term" value="F:pentosyltransferase activity"/>
    <property type="evidence" value="ECO:0007669"/>
    <property type="project" value="TreeGrafter"/>
</dbReference>
<accession>A0A0G1G713</accession>
<feature type="transmembrane region" description="Helical" evidence="8">
    <location>
        <begin position="9"/>
        <end position="25"/>
    </location>
</feature>
<keyword evidence="4" id="KW-0808">Transferase</keyword>
<dbReference type="EMBL" id="LCFK01000003">
    <property type="protein sequence ID" value="KKS94768.1"/>
    <property type="molecule type" value="Genomic_DNA"/>
</dbReference>
<evidence type="ECO:0000256" key="2">
    <source>
        <dbReference type="ARBA" id="ARBA00022475"/>
    </source>
</evidence>
<sequence length="496" mass="57155">MTVKRAKQTVLPIIIFALLCVLRFWKAADWFSFNFDEEYQALISWSQVKDFHPIWIGVSASNFGFYLGPGFTYLNALLFWISKGDLSILAYFSSLFGLITTLSLYHVSSKIFSKKVGIVSSLIYGFSALLIYFDHRFWNPTPIMFITIWLLFSLYQAKNDSRWYILTSILMATALHVHLSLAVYWPLILYLLIRSFRKISIKTWFVAIVSYALVVLPLIIFDINHNFDNILGPLKFLAGSNNSDSSFSFHKLFTHARNIFSSTSRLIFLNFYTNIQEEHGLGAHGAFMTRPNTFLSLFSFIAFVSFFVRSKANKNLRILGGMIISIVAFYVLYPQWGAEYYLLSFFILFTIVLALFLEHLSWKALAPLLVVYAAINSITIFTTTQSPYGLVARRDLVDQVMVKIEDRPFSLETEGKDPRKYHPYGGWHYLFQTYGNRPTLSFADEFFGWTYPDEISTEKPLYRVIIAEQKNIPCTADQNCKPVHSGAFTAYIFNLQ</sequence>
<feature type="transmembrane region" description="Helical" evidence="8">
    <location>
        <begin position="315"/>
        <end position="333"/>
    </location>
</feature>
<gene>
    <name evidence="10" type="ORF">UV68_C0003G0006</name>
</gene>
<dbReference type="InterPro" id="IPR050297">
    <property type="entry name" value="LipidA_mod_glycosyltrf_83"/>
</dbReference>
<evidence type="ECO:0000256" key="3">
    <source>
        <dbReference type="ARBA" id="ARBA00022676"/>
    </source>
</evidence>
<feature type="domain" description="Glycosyltransferase RgtA/B/C/D-like" evidence="9">
    <location>
        <begin position="69"/>
        <end position="219"/>
    </location>
</feature>
<organism evidence="10 11">
    <name type="scientific">Candidatus Collierbacteria bacterium GW2011_GWC2_43_12</name>
    <dbReference type="NCBI Taxonomy" id="1618390"/>
    <lineage>
        <taxon>Bacteria</taxon>
        <taxon>Candidatus Collieribacteriota</taxon>
    </lineage>
</organism>
<dbReference type="GO" id="GO:0009103">
    <property type="term" value="P:lipopolysaccharide biosynthetic process"/>
    <property type="evidence" value="ECO:0007669"/>
    <property type="project" value="UniProtKB-ARBA"/>
</dbReference>
<dbReference type="AlphaFoldDB" id="A0A0G1G713"/>